<dbReference type="EMBL" id="WOWK01000045">
    <property type="protein sequence ID" value="KAF0324238.1"/>
    <property type="molecule type" value="Genomic_DNA"/>
</dbReference>
<feature type="chain" id="PRO_5034501641" evidence="1">
    <location>
        <begin position="18"/>
        <end position="172"/>
    </location>
</feature>
<evidence type="ECO:0000313" key="3">
    <source>
        <dbReference type="Proteomes" id="UP000434172"/>
    </source>
</evidence>
<dbReference type="OrthoDB" id="3745274at2759"/>
<evidence type="ECO:0000313" key="2">
    <source>
        <dbReference type="EMBL" id="KAF0324238.1"/>
    </source>
</evidence>
<dbReference type="Proteomes" id="UP000434172">
    <property type="component" value="Unassembled WGS sequence"/>
</dbReference>
<comment type="caution">
    <text evidence="2">The sequence shown here is derived from an EMBL/GenBank/DDBJ whole genome shotgun (WGS) entry which is preliminary data.</text>
</comment>
<organism evidence="2 3">
    <name type="scientific">Colletotrichum asianum</name>
    <dbReference type="NCBI Taxonomy" id="702518"/>
    <lineage>
        <taxon>Eukaryota</taxon>
        <taxon>Fungi</taxon>
        <taxon>Dikarya</taxon>
        <taxon>Ascomycota</taxon>
        <taxon>Pezizomycotina</taxon>
        <taxon>Sordariomycetes</taxon>
        <taxon>Hypocreomycetidae</taxon>
        <taxon>Glomerellales</taxon>
        <taxon>Glomerellaceae</taxon>
        <taxon>Colletotrichum</taxon>
        <taxon>Colletotrichum gloeosporioides species complex</taxon>
    </lineage>
</organism>
<protein>
    <submittedName>
        <fullName evidence="2">Uncharacterized protein</fullName>
    </submittedName>
</protein>
<reference evidence="2 3" key="1">
    <citation type="submission" date="2019-12" db="EMBL/GenBank/DDBJ databases">
        <title>A genome sequence resource for the geographically widespread anthracnose pathogen Colletotrichum asianum.</title>
        <authorList>
            <person name="Meng Y."/>
        </authorList>
    </citation>
    <scope>NUCLEOTIDE SEQUENCE [LARGE SCALE GENOMIC DNA]</scope>
    <source>
        <strain evidence="2 3">ICMP 18580</strain>
    </source>
</reference>
<gene>
    <name evidence="2" type="ORF">GQ607_008412</name>
</gene>
<dbReference type="AlphaFoldDB" id="A0A8H3WA83"/>
<accession>A0A8H3WA83</accession>
<proteinExistence type="predicted"/>
<name>A0A8H3WA83_9PEZI</name>
<evidence type="ECO:0000256" key="1">
    <source>
        <dbReference type="SAM" id="SignalP"/>
    </source>
</evidence>
<sequence length="172" mass="17581">MHFNPTPILFLAALASAVPTEMGSMEPRSPAGSELDARAAGKWEAHAKYYALGGKVGSEIYVSGTWTDPVKAPGQSSGTCTARIGGISGGTPNVIGCNCEISAIGPLKFESICFLDFAEGASNGDWAAGFSVAFKCSAFISCTGSNSYYIDSGNSACKNTSGTPCAGFHVTA</sequence>
<keyword evidence="3" id="KW-1185">Reference proteome</keyword>
<keyword evidence="1" id="KW-0732">Signal</keyword>
<feature type="signal peptide" evidence="1">
    <location>
        <begin position="1"/>
        <end position="17"/>
    </location>
</feature>